<gene>
    <name evidence="1" type="ORF">AYBTSS11_LOCUS5478</name>
</gene>
<dbReference type="AlphaFoldDB" id="A0AA86VEB4"/>
<sequence>MGESGSNFLPPEYDKSSSTVLLSNMEDSLAPKVPYSTARITHSPLTYPFPFSPGLKFIRIYFISSSYLVVNPSRAYFSVKAGPYTLVSDFNPSVFAEELNLMFFTKDFLVDVREDKLNITFTPSPLISNAFAFVNGIETFPVPHTVYFPGSKVPVPYLGHHKPLFINDEYALEMLYRVSIGRNAYKVEDENF</sequence>
<protein>
    <submittedName>
        <fullName evidence="1">Uncharacterized protein</fullName>
    </submittedName>
</protein>
<reference evidence="1" key="1">
    <citation type="submission" date="2023-10" db="EMBL/GenBank/DDBJ databases">
        <authorList>
            <person name="Domelevo Entfellner J.-B."/>
        </authorList>
    </citation>
    <scope>NUCLEOTIDE SEQUENCE</scope>
</reference>
<accession>A0AA86VEB4</accession>
<dbReference type="Gramene" id="rna-AYBTSS11_LOCUS5478">
    <property type="protein sequence ID" value="CAJ1931835.1"/>
    <property type="gene ID" value="gene-AYBTSS11_LOCUS5478"/>
</dbReference>
<dbReference type="Gene3D" id="2.60.120.430">
    <property type="entry name" value="Galactose-binding lectin"/>
    <property type="match status" value="1"/>
</dbReference>
<evidence type="ECO:0000313" key="1">
    <source>
        <dbReference type="EMBL" id="CAJ1931835.1"/>
    </source>
</evidence>
<evidence type="ECO:0000313" key="2">
    <source>
        <dbReference type="Proteomes" id="UP001189624"/>
    </source>
</evidence>
<dbReference type="PANTHER" id="PTHR34590:SF5">
    <property type="entry name" value="OS04G0586500 PROTEIN"/>
    <property type="match status" value="1"/>
</dbReference>
<keyword evidence="2" id="KW-1185">Reference proteome</keyword>
<organism evidence="1 2">
    <name type="scientific">Sphenostylis stenocarpa</name>
    <dbReference type="NCBI Taxonomy" id="92480"/>
    <lineage>
        <taxon>Eukaryota</taxon>
        <taxon>Viridiplantae</taxon>
        <taxon>Streptophyta</taxon>
        <taxon>Embryophyta</taxon>
        <taxon>Tracheophyta</taxon>
        <taxon>Spermatophyta</taxon>
        <taxon>Magnoliopsida</taxon>
        <taxon>eudicotyledons</taxon>
        <taxon>Gunneridae</taxon>
        <taxon>Pentapetalae</taxon>
        <taxon>rosids</taxon>
        <taxon>fabids</taxon>
        <taxon>Fabales</taxon>
        <taxon>Fabaceae</taxon>
        <taxon>Papilionoideae</taxon>
        <taxon>50 kb inversion clade</taxon>
        <taxon>NPAAA clade</taxon>
        <taxon>indigoferoid/millettioid clade</taxon>
        <taxon>Phaseoleae</taxon>
        <taxon>Sphenostylis</taxon>
    </lineage>
</organism>
<name>A0AA86VEB4_9FABA</name>
<dbReference type="PANTHER" id="PTHR34590">
    <property type="entry name" value="OS03G0124300 PROTEIN-RELATED"/>
    <property type="match status" value="1"/>
</dbReference>
<dbReference type="EMBL" id="OY731399">
    <property type="protein sequence ID" value="CAJ1931835.1"/>
    <property type="molecule type" value="Genomic_DNA"/>
</dbReference>
<dbReference type="FunFam" id="2.60.120.430:FF:000003">
    <property type="entry name" value="FERONIA receptor-like kinase"/>
    <property type="match status" value="1"/>
</dbReference>
<dbReference type="GO" id="GO:0004714">
    <property type="term" value="F:transmembrane receptor protein tyrosine kinase activity"/>
    <property type="evidence" value="ECO:0007669"/>
    <property type="project" value="InterPro"/>
</dbReference>
<dbReference type="Proteomes" id="UP001189624">
    <property type="component" value="Chromosome 2"/>
</dbReference>
<dbReference type="InterPro" id="IPR045272">
    <property type="entry name" value="ANXUR1/2-like"/>
</dbReference>
<proteinExistence type="predicted"/>